<gene>
    <name evidence="1" type="ORF">PghCCS26_12940</name>
</gene>
<protein>
    <submittedName>
        <fullName evidence="1">Uncharacterized protein</fullName>
    </submittedName>
</protein>
<proteinExistence type="predicted"/>
<evidence type="ECO:0000313" key="1">
    <source>
        <dbReference type="EMBL" id="GMK44167.1"/>
    </source>
</evidence>
<keyword evidence="2" id="KW-1185">Reference proteome</keyword>
<comment type="caution">
    <text evidence="1">The sequence shown here is derived from an EMBL/GenBank/DDBJ whole genome shotgun (WGS) entry which is preliminary data.</text>
</comment>
<accession>A0ABQ6NJ05</accession>
<sequence>MQGAVNKNSERLWDKSRMAYALVMLASKKGDYRDSANFLIPSM</sequence>
<evidence type="ECO:0000313" key="2">
    <source>
        <dbReference type="Proteomes" id="UP001285921"/>
    </source>
</evidence>
<reference evidence="1 2" key="1">
    <citation type="submission" date="2023-05" db="EMBL/GenBank/DDBJ databases">
        <title>Draft genome of Paenibacillus sp. CCS26.</title>
        <authorList>
            <person name="Akita H."/>
            <person name="Shinto Y."/>
            <person name="Kimura Z."/>
        </authorList>
    </citation>
    <scope>NUCLEOTIDE SEQUENCE [LARGE SCALE GENOMIC DNA]</scope>
    <source>
        <strain evidence="1 2">CCS26</strain>
    </source>
</reference>
<name>A0ABQ6NJ05_9BACL</name>
<dbReference type="EMBL" id="BTCL01000003">
    <property type="protein sequence ID" value="GMK44167.1"/>
    <property type="molecule type" value="Genomic_DNA"/>
</dbReference>
<organism evidence="1 2">
    <name type="scientific">Paenibacillus glycanilyticus</name>
    <dbReference type="NCBI Taxonomy" id="126569"/>
    <lineage>
        <taxon>Bacteria</taxon>
        <taxon>Bacillati</taxon>
        <taxon>Bacillota</taxon>
        <taxon>Bacilli</taxon>
        <taxon>Bacillales</taxon>
        <taxon>Paenibacillaceae</taxon>
        <taxon>Paenibacillus</taxon>
    </lineage>
</organism>
<dbReference type="Proteomes" id="UP001285921">
    <property type="component" value="Unassembled WGS sequence"/>
</dbReference>